<gene>
    <name evidence="2" type="ORF">A4U43_C07F24860</name>
</gene>
<name>A0A5P1EEP3_ASPOF</name>
<feature type="compositionally biased region" description="Basic and acidic residues" evidence="1">
    <location>
        <begin position="1"/>
        <end position="11"/>
    </location>
</feature>
<reference evidence="3" key="1">
    <citation type="journal article" date="2017" name="Nat. Commun.">
        <title>The asparagus genome sheds light on the origin and evolution of a young Y chromosome.</title>
        <authorList>
            <person name="Harkess A."/>
            <person name="Zhou J."/>
            <person name="Xu C."/>
            <person name="Bowers J.E."/>
            <person name="Van der Hulst R."/>
            <person name="Ayyampalayam S."/>
            <person name="Mercati F."/>
            <person name="Riccardi P."/>
            <person name="McKain M.R."/>
            <person name="Kakrana A."/>
            <person name="Tang H."/>
            <person name="Ray J."/>
            <person name="Groenendijk J."/>
            <person name="Arikit S."/>
            <person name="Mathioni S.M."/>
            <person name="Nakano M."/>
            <person name="Shan H."/>
            <person name="Telgmann-Rauber A."/>
            <person name="Kanno A."/>
            <person name="Yue Z."/>
            <person name="Chen H."/>
            <person name="Li W."/>
            <person name="Chen Y."/>
            <person name="Xu X."/>
            <person name="Zhang Y."/>
            <person name="Luo S."/>
            <person name="Chen H."/>
            <person name="Gao J."/>
            <person name="Mao Z."/>
            <person name="Pires J.C."/>
            <person name="Luo M."/>
            <person name="Kudrna D."/>
            <person name="Wing R.A."/>
            <person name="Meyers B.C."/>
            <person name="Yi K."/>
            <person name="Kong H."/>
            <person name="Lavrijsen P."/>
            <person name="Sunseri F."/>
            <person name="Falavigna A."/>
            <person name="Ye Y."/>
            <person name="Leebens-Mack J.H."/>
            <person name="Chen G."/>
        </authorList>
    </citation>
    <scope>NUCLEOTIDE SEQUENCE [LARGE SCALE GENOMIC DNA]</scope>
    <source>
        <strain evidence="3">cv. DH0086</strain>
    </source>
</reference>
<evidence type="ECO:0000313" key="2">
    <source>
        <dbReference type="EMBL" id="ONK64346.1"/>
    </source>
</evidence>
<organism evidence="2 3">
    <name type="scientific">Asparagus officinalis</name>
    <name type="common">Garden asparagus</name>
    <dbReference type="NCBI Taxonomy" id="4686"/>
    <lineage>
        <taxon>Eukaryota</taxon>
        <taxon>Viridiplantae</taxon>
        <taxon>Streptophyta</taxon>
        <taxon>Embryophyta</taxon>
        <taxon>Tracheophyta</taxon>
        <taxon>Spermatophyta</taxon>
        <taxon>Magnoliopsida</taxon>
        <taxon>Liliopsida</taxon>
        <taxon>Asparagales</taxon>
        <taxon>Asparagaceae</taxon>
        <taxon>Asparagoideae</taxon>
        <taxon>Asparagus</taxon>
    </lineage>
</organism>
<proteinExistence type="predicted"/>
<dbReference type="AlphaFoldDB" id="A0A5P1EEP3"/>
<sequence>MEVDVETHILKDGSSLHTANSDVCKEPIPLDDEEEHMDYRHDDTNDYLIEPDDAGNFSDVGGSDDESNFATSREDGRQPRSGRSGGDPGEGLVGRMRKRSQLVVSGDVCRCEPAGSALGQSGLWLGAAEVGGVRADLGVRTVGVSGV</sequence>
<dbReference type="Proteomes" id="UP000243459">
    <property type="component" value="Chromosome 7"/>
</dbReference>
<evidence type="ECO:0000313" key="3">
    <source>
        <dbReference type="Proteomes" id="UP000243459"/>
    </source>
</evidence>
<protein>
    <submittedName>
        <fullName evidence="2">Uncharacterized protein</fullName>
    </submittedName>
</protein>
<feature type="compositionally biased region" description="Gly residues" evidence="1">
    <location>
        <begin position="83"/>
        <end position="92"/>
    </location>
</feature>
<dbReference type="Gramene" id="ONK64346">
    <property type="protein sequence ID" value="ONK64346"/>
    <property type="gene ID" value="A4U43_C07F24860"/>
</dbReference>
<accession>A0A5P1EEP3</accession>
<feature type="region of interest" description="Disordered" evidence="1">
    <location>
        <begin position="1"/>
        <end position="96"/>
    </location>
</feature>
<dbReference type="EMBL" id="CM007387">
    <property type="protein sequence ID" value="ONK64346.1"/>
    <property type="molecule type" value="Genomic_DNA"/>
</dbReference>
<evidence type="ECO:0000256" key="1">
    <source>
        <dbReference type="SAM" id="MobiDB-lite"/>
    </source>
</evidence>
<keyword evidence="3" id="KW-1185">Reference proteome</keyword>